<keyword evidence="3" id="KW-1185">Reference proteome</keyword>
<evidence type="ECO:0000313" key="2">
    <source>
        <dbReference type="EMBL" id="SDN48145.1"/>
    </source>
</evidence>
<dbReference type="STRING" id="459525.SAMN04488137_4628"/>
<dbReference type="SUPFAM" id="SSF53474">
    <property type="entry name" value="alpha/beta-Hydrolases"/>
    <property type="match status" value="1"/>
</dbReference>
<dbReference type="InterPro" id="IPR029058">
    <property type="entry name" value="AB_hydrolase_fold"/>
</dbReference>
<dbReference type="OrthoDB" id="249225at2"/>
<organism evidence="2 3">
    <name type="scientific">Fictibacillus solisalsi</name>
    <dbReference type="NCBI Taxonomy" id="459525"/>
    <lineage>
        <taxon>Bacteria</taxon>
        <taxon>Bacillati</taxon>
        <taxon>Bacillota</taxon>
        <taxon>Bacilli</taxon>
        <taxon>Bacillales</taxon>
        <taxon>Fictibacillaceae</taxon>
        <taxon>Fictibacillus</taxon>
    </lineage>
</organism>
<evidence type="ECO:0000259" key="1">
    <source>
        <dbReference type="Pfam" id="PF12146"/>
    </source>
</evidence>
<proteinExistence type="predicted"/>
<dbReference type="RefSeq" id="WP_090238794.1">
    <property type="nucleotide sequence ID" value="NZ_FNHW01000005.1"/>
</dbReference>
<name>A0A1H0BRE2_9BACL</name>
<feature type="domain" description="Serine aminopeptidase S33" evidence="1">
    <location>
        <begin position="42"/>
        <end position="143"/>
    </location>
</feature>
<gene>
    <name evidence="2" type="ORF">SAMN04488137_4628</name>
</gene>
<sequence length="295" mass="33675">MWKQHKFGEKKEIYGLIEHGSRECDTLTVFFPGLGQAMSEKNYLFSNLRKVLAESGQTCVQFDYRGHGDSFGELGDYSLQTMIEDGLMVMQDCYIQFRPKTIYLIGNGIGSFVASRLSRLSWKYFSIQAKVICISPPLFQYPKASDLFSKESLAALEQNGAVDSQVLIPGYDYYTLSDFDNSQYEFVTSLGGHMLYLHGQKLSYELIRELDQFDLKEELRTVTDVSVLLGEHDTEGLRLIKSLPNAKVYILNDVKYFYQHPVAMDEVVEKVIKLVKQQTSCLITKPMHTVDQGDK</sequence>
<dbReference type="EMBL" id="FNHW01000005">
    <property type="protein sequence ID" value="SDN48145.1"/>
    <property type="molecule type" value="Genomic_DNA"/>
</dbReference>
<protein>
    <submittedName>
        <fullName evidence="2">Pimeloyl-ACP methyl ester carboxylesterase</fullName>
    </submittedName>
</protein>
<dbReference type="Pfam" id="PF12146">
    <property type="entry name" value="Hydrolase_4"/>
    <property type="match status" value="1"/>
</dbReference>
<dbReference type="InterPro" id="IPR022742">
    <property type="entry name" value="Hydrolase_4"/>
</dbReference>
<dbReference type="Gene3D" id="3.40.50.1820">
    <property type="entry name" value="alpha/beta hydrolase"/>
    <property type="match status" value="1"/>
</dbReference>
<accession>A0A1H0BRE2</accession>
<dbReference type="Proteomes" id="UP000199544">
    <property type="component" value="Unassembled WGS sequence"/>
</dbReference>
<evidence type="ECO:0000313" key="3">
    <source>
        <dbReference type="Proteomes" id="UP000199544"/>
    </source>
</evidence>
<dbReference type="AlphaFoldDB" id="A0A1H0BRE2"/>
<reference evidence="3" key="1">
    <citation type="submission" date="2016-10" db="EMBL/GenBank/DDBJ databases">
        <authorList>
            <person name="Varghese N."/>
            <person name="Submissions S."/>
        </authorList>
    </citation>
    <scope>NUCLEOTIDE SEQUENCE [LARGE SCALE GENOMIC DNA]</scope>
    <source>
        <strain evidence="3">CGMCC 1.6854</strain>
    </source>
</reference>